<dbReference type="InterPro" id="IPR051328">
    <property type="entry name" value="T7SS_ABC-Transporter"/>
</dbReference>
<evidence type="ECO:0000256" key="4">
    <source>
        <dbReference type="ARBA" id="ARBA00023136"/>
    </source>
</evidence>
<dbReference type="NCBIfam" id="TIGR03062">
    <property type="entry name" value="pip_yhgE_Cterm"/>
    <property type="match status" value="1"/>
</dbReference>
<accession>A0A0R2DD55</accession>
<dbReference type="InterPro" id="IPR013525">
    <property type="entry name" value="ABC2_TM"/>
</dbReference>
<evidence type="ECO:0000256" key="2">
    <source>
        <dbReference type="ARBA" id="ARBA00022692"/>
    </source>
</evidence>
<protein>
    <submittedName>
        <fullName evidence="7">Integral membrane protein</fullName>
    </submittedName>
</protein>
<feature type="transmembrane region" description="Helical" evidence="5">
    <location>
        <begin position="323"/>
        <end position="341"/>
    </location>
</feature>
<keyword evidence="4 5" id="KW-0472">Membrane</keyword>
<sequence length="471" mass="50949">MVLNMLASEWRFLRQHKMMVVVLLMIAIIPAIYCYLYLSSMWNTYGHVDNIPVAVVNHDRPVTTNGRRLTLGQTLTHQLTHSASLDFKALSETTAHRRLKRGQLYMVLTIPKDFSKNAATLLTRRPQTLRLHYDLNSGTNFIVSKITTGMTTSITAKINRAVTQTDTQVLLNTLHKTASGMQTAADGSQQLALGGTALTAGTSKLQQAIASANNTALTTGVTAIQSGLSRLTIGAEASQRSLAQGSHQLQAIHTQSANAAAIAKPVTADTHDIASVPNNGTGMAPFAIAIGLYVGGIALGTMYDGRRTYRQPTLAITWWGSKAAVIGGVAVIQSLLLYGTLRQMNGLTVRSRLGLFATILIGSLLFLSLIFCLRLLLGGFGTWLISIVLVAQLASSGGLYPLPLISPVAKFLNPWLPMTYLIQLLRSAISTNLNLPGAWIMTIAMTIGFNLLIILKFHLVLKRHPLTDQTL</sequence>
<dbReference type="Proteomes" id="UP000051589">
    <property type="component" value="Unassembled WGS sequence"/>
</dbReference>
<organism evidence="7 8">
    <name type="scientific">Levilactobacillus senmaizukei DSM 21775 = NBRC 103853</name>
    <dbReference type="NCBI Taxonomy" id="1423803"/>
    <lineage>
        <taxon>Bacteria</taxon>
        <taxon>Bacillati</taxon>
        <taxon>Bacillota</taxon>
        <taxon>Bacilli</taxon>
        <taxon>Lactobacillales</taxon>
        <taxon>Lactobacillaceae</taxon>
        <taxon>Levilactobacillus</taxon>
    </lineage>
</organism>
<evidence type="ECO:0000256" key="5">
    <source>
        <dbReference type="SAM" id="Phobius"/>
    </source>
</evidence>
<comment type="subcellular location">
    <subcellularLocation>
        <location evidence="1">Membrane</location>
        <topology evidence="1">Multi-pass membrane protein</topology>
    </subcellularLocation>
</comment>
<reference evidence="7 8" key="1">
    <citation type="journal article" date="2015" name="Genome Announc.">
        <title>Expanding the biotechnology potential of lactobacilli through comparative genomics of 213 strains and associated genera.</title>
        <authorList>
            <person name="Sun Z."/>
            <person name="Harris H.M."/>
            <person name="McCann A."/>
            <person name="Guo C."/>
            <person name="Argimon S."/>
            <person name="Zhang W."/>
            <person name="Yang X."/>
            <person name="Jeffery I.B."/>
            <person name="Cooney J.C."/>
            <person name="Kagawa T.F."/>
            <person name="Liu W."/>
            <person name="Song Y."/>
            <person name="Salvetti E."/>
            <person name="Wrobel A."/>
            <person name="Rasinkangas P."/>
            <person name="Parkhill J."/>
            <person name="Rea M.C."/>
            <person name="O'Sullivan O."/>
            <person name="Ritari J."/>
            <person name="Douillard F.P."/>
            <person name="Paul Ross R."/>
            <person name="Yang R."/>
            <person name="Briner A.E."/>
            <person name="Felis G.E."/>
            <person name="de Vos W.M."/>
            <person name="Barrangou R."/>
            <person name="Klaenhammer T.R."/>
            <person name="Caufield P.W."/>
            <person name="Cui Y."/>
            <person name="Zhang H."/>
            <person name="O'Toole P.W."/>
        </authorList>
    </citation>
    <scope>NUCLEOTIDE SEQUENCE [LARGE SCALE GENOMIC DNA]</scope>
    <source>
        <strain evidence="7 8">DSM 21775</strain>
    </source>
</reference>
<proteinExistence type="predicted"/>
<feature type="transmembrane region" description="Helical" evidence="5">
    <location>
        <begin position="439"/>
        <end position="461"/>
    </location>
</feature>
<comment type="caution">
    <text evidence="7">The sequence shown here is derived from an EMBL/GenBank/DDBJ whole genome shotgun (WGS) entry which is preliminary data.</text>
</comment>
<keyword evidence="3 5" id="KW-1133">Transmembrane helix</keyword>
<dbReference type="NCBIfam" id="TIGR03061">
    <property type="entry name" value="pip_yhgE_Nterm"/>
    <property type="match status" value="1"/>
</dbReference>
<dbReference type="Pfam" id="PF12698">
    <property type="entry name" value="ABC2_membrane_3"/>
    <property type="match status" value="1"/>
</dbReference>
<dbReference type="PANTHER" id="PTHR43077:SF5">
    <property type="entry name" value="PHAGE INFECTION PROTEIN"/>
    <property type="match status" value="1"/>
</dbReference>
<keyword evidence="8" id="KW-1185">Reference proteome</keyword>
<evidence type="ECO:0000313" key="7">
    <source>
        <dbReference type="EMBL" id="KRN01825.1"/>
    </source>
</evidence>
<dbReference type="Gene3D" id="3.40.1710.10">
    <property type="entry name" value="abc type-2 transporter like domain"/>
    <property type="match status" value="1"/>
</dbReference>
<feature type="domain" description="ABC-2 type transporter transmembrane" evidence="6">
    <location>
        <begin position="23"/>
        <end position="455"/>
    </location>
</feature>
<feature type="transmembrane region" description="Helical" evidence="5">
    <location>
        <begin position="383"/>
        <end position="402"/>
    </location>
</feature>
<dbReference type="GO" id="GO:0140359">
    <property type="term" value="F:ABC-type transporter activity"/>
    <property type="evidence" value="ECO:0007669"/>
    <property type="project" value="InterPro"/>
</dbReference>
<dbReference type="PATRIC" id="fig|1423803.3.peg.528"/>
<dbReference type="InterPro" id="IPR017500">
    <property type="entry name" value="Phage_infect_YhgE_N"/>
</dbReference>
<dbReference type="InterPro" id="IPR017501">
    <property type="entry name" value="Phage_infect_YhgE_C"/>
</dbReference>
<evidence type="ECO:0000313" key="8">
    <source>
        <dbReference type="Proteomes" id="UP000051589"/>
    </source>
</evidence>
<feature type="transmembrane region" description="Helical" evidence="5">
    <location>
        <begin position="20"/>
        <end position="38"/>
    </location>
</feature>
<name>A0A0R2DD55_9LACO</name>
<gene>
    <name evidence="7" type="ORF">FD13_GL000532</name>
</gene>
<evidence type="ECO:0000259" key="6">
    <source>
        <dbReference type="Pfam" id="PF12698"/>
    </source>
</evidence>
<dbReference type="EMBL" id="AYZH01000014">
    <property type="protein sequence ID" value="KRN01825.1"/>
    <property type="molecule type" value="Genomic_DNA"/>
</dbReference>
<evidence type="ECO:0000256" key="1">
    <source>
        <dbReference type="ARBA" id="ARBA00004141"/>
    </source>
</evidence>
<keyword evidence="2 5" id="KW-0812">Transmembrane</keyword>
<dbReference type="GO" id="GO:0016020">
    <property type="term" value="C:membrane"/>
    <property type="evidence" value="ECO:0007669"/>
    <property type="project" value="UniProtKB-SubCell"/>
</dbReference>
<evidence type="ECO:0000256" key="3">
    <source>
        <dbReference type="ARBA" id="ARBA00022989"/>
    </source>
</evidence>
<dbReference type="AlphaFoldDB" id="A0A0R2DD55"/>
<dbReference type="STRING" id="1423803.FD13_GL000532"/>
<feature type="transmembrane region" description="Helical" evidence="5">
    <location>
        <begin position="353"/>
        <end position="377"/>
    </location>
</feature>
<feature type="transmembrane region" description="Helical" evidence="5">
    <location>
        <begin position="283"/>
        <end position="303"/>
    </location>
</feature>
<dbReference type="PANTHER" id="PTHR43077">
    <property type="entry name" value="TRANSPORT PERMEASE YVFS-RELATED"/>
    <property type="match status" value="1"/>
</dbReference>